<keyword evidence="5 12" id="KW-0235">DNA replication</keyword>
<feature type="domain" description="Toprim" evidence="15">
    <location>
        <begin position="255"/>
        <end position="336"/>
    </location>
</feature>
<protein>
    <recommendedName>
        <fullName evidence="12 13">DNA primase</fullName>
        <ecNumber evidence="12">2.7.7.101</ecNumber>
    </recommendedName>
</protein>
<dbReference type="Gene3D" id="3.40.1360.10">
    <property type="match status" value="1"/>
</dbReference>
<dbReference type="Pfam" id="PF01807">
    <property type="entry name" value="Zn_ribbon_DnaG"/>
    <property type="match status" value="1"/>
</dbReference>
<proteinExistence type="inferred from homology"/>
<keyword evidence="9" id="KW-0460">Magnesium</keyword>
<comment type="similarity">
    <text evidence="12 13">Belongs to the DnaG primase family.</text>
</comment>
<dbReference type="PATRIC" id="fig|1208919.3.peg.371"/>
<dbReference type="EC" id="2.7.7.101" evidence="12"/>
<dbReference type="InterPro" id="IPR013264">
    <property type="entry name" value="DNAG_N"/>
</dbReference>
<dbReference type="Proteomes" id="UP000011547">
    <property type="component" value="Chromosome"/>
</dbReference>
<keyword evidence="6 12" id="KW-0479">Metal-binding</keyword>
<dbReference type="GO" id="GO:0003899">
    <property type="term" value="F:DNA-directed RNA polymerase activity"/>
    <property type="evidence" value="ECO:0007669"/>
    <property type="project" value="UniProtKB-UniRule"/>
</dbReference>
<organism evidence="16 17">
    <name type="scientific">Candidatus Kinetoplastidibacterium desouzai TCC079E</name>
    <dbReference type="NCBI Taxonomy" id="1208919"/>
    <lineage>
        <taxon>Bacteria</taxon>
        <taxon>Pseudomonadati</taxon>
        <taxon>Pseudomonadota</taxon>
        <taxon>Betaproteobacteria</taxon>
        <taxon>Candidatus Kinetoplastidibacterium</taxon>
    </lineage>
</organism>
<dbReference type="HOGENOM" id="CLU_013501_3_3_4"/>
<dbReference type="STRING" id="1208919.CDSE_0641"/>
<comment type="function">
    <text evidence="12 13">RNA polymerase that catalyzes the synthesis of short RNA molecules used as primers for DNA polymerase during DNA replication.</text>
</comment>
<comment type="domain">
    <text evidence="12">Contains an N-terminal zinc-binding domain, a central core domain that contains the primase activity, and a C-terminal DnaB-binding domain.</text>
</comment>
<dbReference type="InterPro" id="IPR036977">
    <property type="entry name" value="DNA_primase_Znf_CHC2"/>
</dbReference>
<sequence>MIPKYFIQELLLKLDISVVIGHYVSLKKSGANLVGLCPFHSENSPSFTVSSSKKIYHCFGCGSHGDAITFVMNHLGLSFKEAVDKLALYAGMTIPVSENKDTVFLHKQKKEDLCFKIMSQAQKFYNGYLFKNLQAVSYLKKRGLNSNYINIFGIGWSGKDNNFLSKCFSNYNDDNLLVEIGLVVDAENGRRYDRFRERIMFPIRNFYGKIVGFGARTIDDNKSPKYLNSPETILFSKRRELYGLWEAKNSIRKYGYVIVVEGYMDVISLFKSGITNVVATLGTSVTSDHIKSLLSITNKIIFSFDGDKAGYVAAWRALTTCLNELKDTSEIRFLILDDAYDPDSYISSKGVDAFKEKINNSIPLSKFFINELSKKHLISEVEGRISYWNEANSLLKLISNNLLRIQMEKEIAGLLNMTDKDLIRLSDNNTSNIDNSNNNYGLKNSDGYYKTNYLKYNKKRSNILQFLPSLATHLLNLLMSNLESIDSMVGNQQLEIIDKHPDLKLVRDLILLVQSSNARNLNSLKQIVSKDSELYNIIHSFNDNYVKNSLPDPIKEWEDSLLLIEYNSLKKDIDLLVENGLTSEQEINKYKDLSKKIISIKKIILTKN</sequence>
<dbReference type="InterPro" id="IPR019475">
    <property type="entry name" value="DNA_primase_DnaB-bd"/>
</dbReference>
<dbReference type="NCBIfam" id="TIGR01391">
    <property type="entry name" value="dnaG"/>
    <property type="match status" value="1"/>
</dbReference>
<dbReference type="InterPro" id="IPR006171">
    <property type="entry name" value="TOPRIM_dom"/>
</dbReference>
<evidence type="ECO:0000256" key="10">
    <source>
        <dbReference type="ARBA" id="ARBA00023125"/>
    </source>
</evidence>
<dbReference type="PROSITE" id="PS50880">
    <property type="entry name" value="TOPRIM"/>
    <property type="match status" value="1"/>
</dbReference>
<dbReference type="SMART" id="SM00493">
    <property type="entry name" value="TOPRIM"/>
    <property type="match status" value="1"/>
</dbReference>
<dbReference type="Pfam" id="PF13662">
    <property type="entry name" value="Toprim_4"/>
    <property type="match status" value="1"/>
</dbReference>
<evidence type="ECO:0000256" key="8">
    <source>
        <dbReference type="ARBA" id="ARBA00022833"/>
    </source>
</evidence>
<dbReference type="InterPro" id="IPR050219">
    <property type="entry name" value="DnaG_primase"/>
</dbReference>
<dbReference type="RefSeq" id="WP_015396344.1">
    <property type="nucleotide sequence ID" value="NC_020294.1"/>
</dbReference>
<dbReference type="KEGG" id="kde:CDSE_0641"/>
<dbReference type="eggNOG" id="COG0358">
    <property type="taxonomic scope" value="Bacteria"/>
</dbReference>
<dbReference type="InterPro" id="IPR037068">
    <property type="entry name" value="DNA_primase_core_N_sf"/>
</dbReference>
<keyword evidence="11 12" id="KW-0804">Transcription</keyword>
<dbReference type="Gene3D" id="3.90.980.10">
    <property type="entry name" value="DNA primase, catalytic core, N-terminal domain"/>
    <property type="match status" value="1"/>
</dbReference>
<feature type="zinc finger region" description="CHC2-type" evidence="12 14">
    <location>
        <begin position="37"/>
        <end position="61"/>
    </location>
</feature>
<dbReference type="AlphaFoldDB" id="M1L2F7"/>
<dbReference type="PIRSF" id="PIRSF002811">
    <property type="entry name" value="DnaG"/>
    <property type="match status" value="1"/>
</dbReference>
<evidence type="ECO:0000259" key="15">
    <source>
        <dbReference type="PROSITE" id="PS50880"/>
    </source>
</evidence>
<dbReference type="Pfam" id="PF08275">
    <property type="entry name" value="DNAG_N"/>
    <property type="match status" value="1"/>
</dbReference>
<evidence type="ECO:0000313" key="17">
    <source>
        <dbReference type="Proteomes" id="UP000011547"/>
    </source>
</evidence>
<keyword evidence="7 12" id="KW-0863">Zinc-finger</keyword>
<evidence type="ECO:0000313" key="16">
    <source>
        <dbReference type="EMBL" id="AGF46933.1"/>
    </source>
</evidence>
<evidence type="ECO:0000256" key="1">
    <source>
        <dbReference type="ARBA" id="ARBA00022478"/>
    </source>
</evidence>
<dbReference type="InterPro" id="IPR030846">
    <property type="entry name" value="DnaG_bac"/>
</dbReference>
<evidence type="ECO:0000256" key="13">
    <source>
        <dbReference type="PIRNR" id="PIRNR002811"/>
    </source>
</evidence>
<dbReference type="FunFam" id="3.40.1360.10:FF:000002">
    <property type="entry name" value="DNA primase"/>
    <property type="match status" value="1"/>
</dbReference>
<evidence type="ECO:0000256" key="9">
    <source>
        <dbReference type="ARBA" id="ARBA00022842"/>
    </source>
</evidence>
<keyword evidence="10 12" id="KW-0238">DNA-binding</keyword>
<evidence type="ECO:0000256" key="12">
    <source>
        <dbReference type="HAMAP-Rule" id="MF_00974"/>
    </source>
</evidence>
<evidence type="ECO:0000256" key="5">
    <source>
        <dbReference type="ARBA" id="ARBA00022705"/>
    </source>
</evidence>
<evidence type="ECO:0000256" key="3">
    <source>
        <dbReference type="ARBA" id="ARBA00022679"/>
    </source>
</evidence>
<dbReference type="FunFam" id="3.90.580.10:FF:000001">
    <property type="entry name" value="DNA primase"/>
    <property type="match status" value="1"/>
</dbReference>
<evidence type="ECO:0000256" key="14">
    <source>
        <dbReference type="PIRSR" id="PIRSR002811-1"/>
    </source>
</evidence>
<dbReference type="GO" id="GO:0000428">
    <property type="term" value="C:DNA-directed RNA polymerase complex"/>
    <property type="evidence" value="ECO:0007669"/>
    <property type="project" value="UniProtKB-KW"/>
</dbReference>
<dbReference type="HAMAP" id="MF_00974">
    <property type="entry name" value="DNA_primase_DnaG"/>
    <property type="match status" value="1"/>
</dbReference>
<keyword evidence="17" id="KW-1185">Reference proteome</keyword>
<dbReference type="GO" id="GO:1990077">
    <property type="term" value="C:primosome complex"/>
    <property type="evidence" value="ECO:0007669"/>
    <property type="project" value="UniProtKB-KW"/>
</dbReference>
<dbReference type="GO" id="GO:0006269">
    <property type="term" value="P:DNA replication, synthesis of primer"/>
    <property type="evidence" value="ECO:0007669"/>
    <property type="project" value="UniProtKB-UniRule"/>
</dbReference>
<gene>
    <name evidence="12" type="primary">dnaG</name>
    <name evidence="16" type="ORF">CDSE_0641</name>
</gene>
<evidence type="ECO:0000256" key="2">
    <source>
        <dbReference type="ARBA" id="ARBA00022515"/>
    </source>
</evidence>
<comment type="subunit">
    <text evidence="12">Monomer. Interacts with DnaB.</text>
</comment>
<dbReference type="SMART" id="SM00400">
    <property type="entry name" value="ZnF_CHCC"/>
    <property type="match status" value="1"/>
</dbReference>
<accession>M1L2F7</accession>
<dbReference type="InterPro" id="IPR006295">
    <property type="entry name" value="DNA_primase_DnaG"/>
</dbReference>
<dbReference type="EMBL" id="CP003803">
    <property type="protein sequence ID" value="AGF46933.1"/>
    <property type="molecule type" value="Genomic_DNA"/>
</dbReference>
<dbReference type="OrthoDB" id="9803773at2"/>
<keyword evidence="2 12" id="KW-0639">Primosome</keyword>
<comment type="catalytic activity">
    <reaction evidence="12">
        <text>ssDNA + n NTP = ssDNA/pppN(pN)n-1 hybrid + (n-1) diphosphate.</text>
        <dbReference type="EC" id="2.7.7.101"/>
    </reaction>
</comment>
<comment type="cofactor">
    <cofactor evidence="12 13 14">
        <name>Zn(2+)</name>
        <dbReference type="ChEBI" id="CHEBI:29105"/>
    </cofactor>
    <text evidence="12 13 14">Binds 1 zinc ion per monomer.</text>
</comment>
<dbReference type="GO" id="GO:0008270">
    <property type="term" value="F:zinc ion binding"/>
    <property type="evidence" value="ECO:0007669"/>
    <property type="project" value="UniProtKB-UniRule"/>
</dbReference>
<dbReference type="SUPFAM" id="SSF57783">
    <property type="entry name" value="Zinc beta-ribbon"/>
    <property type="match status" value="1"/>
</dbReference>
<dbReference type="SUPFAM" id="SSF56731">
    <property type="entry name" value="DNA primase core"/>
    <property type="match status" value="1"/>
</dbReference>
<dbReference type="InterPro" id="IPR034151">
    <property type="entry name" value="TOPRIM_DnaG_bac"/>
</dbReference>
<dbReference type="Pfam" id="PF10410">
    <property type="entry name" value="DnaB_bind"/>
    <property type="match status" value="1"/>
</dbReference>
<dbReference type="GO" id="GO:0005737">
    <property type="term" value="C:cytoplasm"/>
    <property type="evidence" value="ECO:0007669"/>
    <property type="project" value="TreeGrafter"/>
</dbReference>
<dbReference type="PANTHER" id="PTHR30313:SF2">
    <property type="entry name" value="DNA PRIMASE"/>
    <property type="match status" value="1"/>
</dbReference>
<reference evidence="16 17" key="1">
    <citation type="journal article" date="2013" name="Genome Biol. Evol.">
        <title>Genome evolution and phylogenomic analysis of candidatus kinetoplastibacterium, the betaproteobacterial endosymbionts of strigomonas and angomonas.</title>
        <authorList>
            <person name="Alves J.M."/>
            <person name="Serrano M.G."/>
            <person name="Maia da Silva F."/>
            <person name="Voegtly L.J."/>
            <person name="Matveyev A.V."/>
            <person name="Teixeira M.M."/>
            <person name="Camargo E.P."/>
            <person name="Buck G.A."/>
        </authorList>
    </citation>
    <scope>NUCLEOTIDE SEQUENCE [LARGE SCALE GENOMIC DNA]</scope>
    <source>
        <strain evidence="16 17">TCC079E</strain>
    </source>
</reference>
<dbReference type="GO" id="GO:0003677">
    <property type="term" value="F:DNA binding"/>
    <property type="evidence" value="ECO:0007669"/>
    <property type="project" value="UniProtKB-KW"/>
</dbReference>
<dbReference type="CDD" id="cd03364">
    <property type="entry name" value="TOPRIM_DnaG_primases"/>
    <property type="match status" value="1"/>
</dbReference>
<keyword evidence="8 12" id="KW-0862">Zinc</keyword>
<dbReference type="Gene3D" id="1.20.50.20">
    <property type="entry name" value="DnaG, RNA polymerase domain, helical bundle"/>
    <property type="match status" value="1"/>
</dbReference>
<keyword evidence="3 12" id="KW-0808">Transferase</keyword>
<name>M1L2F7_9PROT</name>
<dbReference type="InterPro" id="IPR002694">
    <property type="entry name" value="Znf_CHC2"/>
</dbReference>
<dbReference type="Gene3D" id="3.90.580.10">
    <property type="entry name" value="Zinc finger, CHC2-type domain"/>
    <property type="match status" value="1"/>
</dbReference>
<evidence type="ECO:0000256" key="7">
    <source>
        <dbReference type="ARBA" id="ARBA00022771"/>
    </source>
</evidence>
<evidence type="ECO:0000256" key="11">
    <source>
        <dbReference type="ARBA" id="ARBA00023163"/>
    </source>
</evidence>
<keyword evidence="4 12" id="KW-0548">Nucleotidyltransferase</keyword>
<keyword evidence="1 12" id="KW-0240">DNA-directed RNA polymerase</keyword>
<evidence type="ECO:0000256" key="4">
    <source>
        <dbReference type="ARBA" id="ARBA00022695"/>
    </source>
</evidence>
<evidence type="ECO:0000256" key="6">
    <source>
        <dbReference type="ARBA" id="ARBA00022723"/>
    </source>
</evidence>
<dbReference type="PANTHER" id="PTHR30313">
    <property type="entry name" value="DNA PRIMASE"/>
    <property type="match status" value="1"/>
</dbReference>